<dbReference type="InterPro" id="IPR025662">
    <property type="entry name" value="Sigma_54_int_dom_ATP-bd_1"/>
</dbReference>
<keyword evidence="2" id="KW-0547">Nucleotide-binding</keyword>
<dbReference type="PROSITE" id="PS00675">
    <property type="entry name" value="SIGMA54_INTERACT_1"/>
    <property type="match status" value="1"/>
</dbReference>
<sequence length="910" mass="102228">MSVKEKLLSLIEQDSQEKDHYLSTQELADKLALKRNTVSHYLNELVKENKLIKVNTRPAIFLAKKKAEQEAGRELASEYDSLATLQHLKGEDVFATVIGNDKSLYSQIKKLKAAASYPGSLPVLINGQTGTGKSYLAKKYFDYCVAENYLAPDSKFISFNCAEYADNPELLTSTLFGYVKGAFTGAEQDHAGLFDQADGGMLFLDEVHRLDAKGQEKLFSYLDTGMISPLGAAGKNKKVNVRLVCATTEEIKSSFLVTFIRRMPVQITMPPLKKRTTSEIRALIIYFYIEHAKKINKAISINSQAFLALTSASFANNIGQLKNDVLLSVASSLEKNPQATQVNIKLADLPQELLLANLDEGVVLPANKSDLLIKPDSKVSSFLGSPQRLNYIQKTIQKIFLLYRQEKFSSFKAKAIEAINSLCDYLIFKKDDLKIGELPLALIKKTLDQKVGYLQNDQTNEFNGNIIVAISSYFYFRQEKSWPISVAEGKMADEIVAKLNETTYVKPVVQLILDTVNNLLNLYTDEVDRLFLTLYLENIQREKSTDIVHCILLAHGYSTASSIADAVNKIMGEPLLDSFDMPIDIEPAAIAQKVADYIRVRHVNNGLVLMADMGSLEKIPELLELDISFPIVIFNNVSTQLALFAADYLKKRRPIEAMAQNMNQNIHNDYRTIFPKMIKQDVIIVCCTTGVGTAIKIKDMIKESLPAKTKVMIKAYSYDALKIDDQEDVLKRKYNILTIIGTANPNYQNIPFISIDQLVNGSKLNVLKEALKNDLTSQDLDNFNDAVLKNFSIERVINSLTILDTKAVIKNISQCVGHLNNYLTPRLPNQIVMALYVHVSCMIERIIRNQSLENSPRNFHDSPKKRQGMAVIHSSFAPLEEIYNIKIPLTEIAYIYELIFNSGNKIKLRQ</sequence>
<evidence type="ECO:0000256" key="2">
    <source>
        <dbReference type="ARBA" id="ARBA00022741"/>
    </source>
</evidence>
<dbReference type="InterPro" id="IPR025943">
    <property type="entry name" value="Sigma_54_int_dom_ATP-bd_2"/>
</dbReference>
<organism evidence="8 9">
    <name type="scientific">Lactobacillus panisapium</name>
    <dbReference type="NCBI Taxonomy" id="2012495"/>
    <lineage>
        <taxon>Bacteria</taxon>
        <taxon>Bacillati</taxon>
        <taxon>Bacillota</taxon>
        <taxon>Bacilli</taxon>
        <taxon>Lactobacillales</taxon>
        <taxon>Lactobacillaceae</taxon>
        <taxon>Lactobacillus</taxon>
    </lineage>
</organism>
<dbReference type="SMART" id="SM00382">
    <property type="entry name" value="AAA"/>
    <property type="match status" value="1"/>
</dbReference>
<keyword evidence="9" id="KW-1185">Reference proteome</keyword>
<evidence type="ECO:0000259" key="6">
    <source>
        <dbReference type="PROSITE" id="PS51096"/>
    </source>
</evidence>
<dbReference type="InterPro" id="IPR036662">
    <property type="entry name" value="PTS_EIIA_man-typ_sf"/>
</dbReference>
<dbReference type="Proteomes" id="UP000826550">
    <property type="component" value="Chromosome"/>
</dbReference>
<dbReference type="EMBL" id="CP048268">
    <property type="protein sequence ID" value="QYN53700.1"/>
    <property type="molecule type" value="Genomic_DNA"/>
</dbReference>
<evidence type="ECO:0000313" key="8">
    <source>
        <dbReference type="EMBL" id="QYN53700.1"/>
    </source>
</evidence>
<protein>
    <submittedName>
        <fullName evidence="8">PRD domain-containing protein</fullName>
    </submittedName>
</protein>
<name>A0ABX8W9Y0_9LACO</name>
<dbReference type="InterPro" id="IPR036390">
    <property type="entry name" value="WH_DNA-bd_sf"/>
</dbReference>
<dbReference type="SUPFAM" id="SSF52540">
    <property type="entry name" value="P-loop containing nucleoside triphosphate hydrolases"/>
    <property type="match status" value="1"/>
</dbReference>
<dbReference type="PROSITE" id="PS50045">
    <property type="entry name" value="SIGMA54_INTERACT_4"/>
    <property type="match status" value="1"/>
</dbReference>
<dbReference type="CDD" id="cd00009">
    <property type="entry name" value="AAA"/>
    <property type="match status" value="1"/>
</dbReference>
<dbReference type="InterPro" id="IPR011608">
    <property type="entry name" value="PRD"/>
</dbReference>
<dbReference type="PROSITE" id="PS00676">
    <property type="entry name" value="SIGMA54_INTERACT_2"/>
    <property type="match status" value="1"/>
</dbReference>
<dbReference type="Gene3D" id="3.40.50.2300">
    <property type="match status" value="1"/>
</dbReference>
<dbReference type="RefSeq" id="WP_220220347.1">
    <property type="nucleotide sequence ID" value="NZ_CP048268.1"/>
</dbReference>
<dbReference type="InterPro" id="IPR036095">
    <property type="entry name" value="PTS_EIIB-like_sf"/>
</dbReference>
<dbReference type="InterPro" id="IPR002078">
    <property type="entry name" value="Sigma_54_int"/>
</dbReference>
<feature type="domain" description="PTS EIIA type-4" evidence="6">
    <location>
        <begin position="547"/>
        <end position="673"/>
    </location>
</feature>
<reference evidence="8 9" key="1">
    <citation type="submission" date="2020-01" db="EMBL/GenBank/DDBJ databases">
        <title>Vast differences in strain-level diversity in the gut microbiota of two closely related honey bee species.</title>
        <authorList>
            <person name="Ellegaard K.M."/>
            <person name="Suenami S."/>
            <person name="Miyazaki R."/>
            <person name="Engel P."/>
        </authorList>
    </citation>
    <scope>NUCLEOTIDE SEQUENCE [LARGE SCALE GENOMIC DNA]</scope>
    <source>
        <strain evidence="8 9">ESL0416</strain>
    </source>
</reference>
<dbReference type="Pfam" id="PF00158">
    <property type="entry name" value="Sigma54_activat"/>
    <property type="match status" value="1"/>
</dbReference>
<evidence type="ECO:0000256" key="1">
    <source>
        <dbReference type="ARBA" id="ARBA00022679"/>
    </source>
</evidence>
<feature type="domain" description="Sigma-54 factor interaction" evidence="5">
    <location>
        <begin position="97"/>
        <end position="330"/>
    </location>
</feature>
<evidence type="ECO:0000259" key="5">
    <source>
        <dbReference type="PROSITE" id="PS50045"/>
    </source>
</evidence>
<keyword evidence="1" id="KW-0808">Transferase</keyword>
<proteinExistence type="predicted"/>
<dbReference type="InterPro" id="IPR004701">
    <property type="entry name" value="PTS_EIIA_man-typ"/>
</dbReference>
<dbReference type="SMART" id="SM00419">
    <property type="entry name" value="HTH_CRP"/>
    <property type="match status" value="1"/>
</dbReference>
<dbReference type="PANTHER" id="PTHR32071">
    <property type="entry name" value="TRANSCRIPTIONAL REGULATORY PROTEIN"/>
    <property type="match status" value="1"/>
</dbReference>
<dbReference type="Gene3D" id="3.40.50.510">
    <property type="entry name" value="Phosphotransferase system, mannose-type IIA component"/>
    <property type="match status" value="1"/>
</dbReference>
<feature type="domain" description="PRD" evidence="7">
    <location>
        <begin position="803"/>
        <end position="909"/>
    </location>
</feature>
<dbReference type="PROSITE" id="PS51372">
    <property type="entry name" value="PRD_2"/>
    <property type="match status" value="1"/>
</dbReference>
<dbReference type="SUPFAM" id="SSF63520">
    <property type="entry name" value="PTS-regulatory domain, PRD"/>
    <property type="match status" value="1"/>
</dbReference>
<dbReference type="InterPro" id="IPR012318">
    <property type="entry name" value="HTH_CRP"/>
</dbReference>
<dbReference type="Gene3D" id="1.10.1790.10">
    <property type="entry name" value="PRD domain"/>
    <property type="match status" value="1"/>
</dbReference>
<evidence type="ECO:0000259" key="7">
    <source>
        <dbReference type="PROSITE" id="PS51372"/>
    </source>
</evidence>
<dbReference type="InterPro" id="IPR036634">
    <property type="entry name" value="PRD_sf"/>
</dbReference>
<keyword evidence="3" id="KW-0067">ATP-binding</keyword>
<dbReference type="InterPro" id="IPR003593">
    <property type="entry name" value="AAA+_ATPase"/>
</dbReference>
<evidence type="ECO:0000256" key="4">
    <source>
        <dbReference type="ARBA" id="ARBA00023125"/>
    </source>
</evidence>
<gene>
    <name evidence="8" type="ORF">GYM71_09825</name>
</gene>
<dbReference type="InterPro" id="IPR027417">
    <property type="entry name" value="P-loop_NTPase"/>
</dbReference>
<evidence type="ECO:0000313" key="9">
    <source>
        <dbReference type="Proteomes" id="UP000826550"/>
    </source>
</evidence>
<dbReference type="PANTHER" id="PTHR32071:SF38">
    <property type="entry name" value="PSP OPERON TRANSCRIPTIONAL ACTIVATOR"/>
    <property type="match status" value="1"/>
</dbReference>
<dbReference type="SUPFAM" id="SSF46785">
    <property type="entry name" value="Winged helix' DNA-binding domain"/>
    <property type="match status" value="1"/>
</dbReference>
<dbReference type="Gene3D" id="3.40.50.300">
    <property type="entry name" value="P-loop containing nucleotide triphosphate hydrolases"/>
    <property type="match status" value="1"/>
</dbReference>
<keyword evidence="4" id="KW-0238">DNA-binding</keyword>
<dbReference type="SUPFAM" id="SSF53062">
    <property type="entry name" value="PTS system fructose IIA component-like"/>
    <property type="match status" value="1"/>
</dbReference>
<dbReference type="SUPFAM" id="SSF52794">
    <property type="entry name" value="PTS system IIB component-like"/>
    <property type="match status" value="1"/>
</dbReference>
<evidence type="ECO:0000256" key="3">
    <source>
        <dbReference type="ARBA" id="ARBA00022840"/>
    </source>
</evidence>
<accession>A0ABX8W9Y0</accession>
<dbReference type="PROSITE" id="PS51096">
    <property type="entry name" value="PTS_EIIA_TYPE_4"/>
    <property type="match status" value="1"/>
</dbReference>
<dbReference type="Pfam" id="PF00874">
    <property type="entry name" value="PRD"/>
    <property type="match status" value="1"/>
</dbReference>